<reference evidence="10" key="1">
    <citation type="submission" date="2022-07" db="EMBL/GenBank/DDBJ databases">
        <title>Fungi with potential for degradation of polypropylene.</title>
        <authorList>
            <person name="Gostincar C."/>
        </authorList>
    </citation>
    <scope>NUCLEOTIDE SEQUENCE</scope>
    <source>
        <strain evidence="10">EXF-13308</strain>
    </source>
</reference>
<dbReference type="InterPro" id="IPR024461">
    <property type="entry name" value="CCDC90-like"/>
</dbReference>
<feature type="compositionally biased region" description="Low complexity" evidence="8">
    <location>
        <begin position="88"/>
        <end position="100"/>
    </location>
</feature>
<accession>A0AA38S292</accession>
<feature type="compositionally biased region" description="Low complexity" evidence="8">
    <location>
        <begin position="131"/>
        <end position="155"/>
    </location>
</feature>
<feature type="compositionally biased region" description="Basic and acidic residues" evidence="8">
    <location>
        <begin position="105"/>
        <end position="129"/>
    </location>
</feature>
<feature type="compositionally biased region" description="Low complexity" evidence="8">
    <location>
        <begin position="29"/>
        <end position="47"/>
    </location>
</feature>
<gene>
    <name evidence="10" type="ORF">NKR23_g2201</name>
</gene>
<keyword evidence="3 9" id="KW-0812">Transmembrane</keyword>
<keyword evidence="5" id="KW-0175">Coiled coil</keyword>
<dbReference type="EMBL" id="JANBVO010000004">
    <property type="protein sequence ID" value="KAJ9154769.1"/>
    <property type="molecule type" value="Genomic_DNA"/>
</dbReference>
<evidence type="ECO:0000256" key="4">
    <source>
        <dbReference type="ARBA" id="ARBA00022989"/>
    </source>
</evidence>
<dbReference type="GO" id="GO:0016020">
    <property type="term" value="C:membrane"/>
    <property type="evidence" value="ECO:0007669"/>
    <property type="project" value="UniProtKB-SubCell"/>
</dbReference>
<feature type="region of interest" description="Disordered" evidence="8">
    <location>
        <begin position="29"/>
        <end position="199"/>
    </location>
</feature>
<protein>
    <submittedName>
        <fullName evidence="10">MOZ protein represents a chromatin-associated acetyltransferase</fullName>
    </submittedName>
</protein>
<evidence type="ECO:0000256" key="9">
    <source>
        <dbReference type="SAM" id="Phobius"/>
    </source>
</evidence>
<organism evidence="10 11">
    <name type="scientific">Pleurostoma richardsiae</name>
    <dbReference type="NCBI Taxonomy" id="41990"/>
    <lineage>
        <taxon>Eukaryota</taxon>
        <taxon>Fungi</taxon>
        <taxon>Dikarya</taxon>
        <taxon>Ascomycota</taxon>
        <taxon>Pezizomycotina</taxon>
        <taxon>Sordariomycetes</taxon>
        <taxon>Sordariomycetidae</taxon>
        <taxon>Calosphaeriales</taxon>
        <taxon>Pleurostomataceae</taxon>
        <taxon>Pleurostoma</taxon>
    </lineage>
</organism>
<evidence type="ECO:0000256" key="2">
    <source>
        <dbReference type="ARBA" id="ARBA00004370"/>
    </source>
</evidence>
<dbReference type="Gene3D" id="1.20.5.340">
    <property type="match status" value="1"/>
</dbReference>
<evidence type="ECO:0000313" key="11">
    <source>
        <dbReference type="Proteomes" id="UP001174694"/>
    </source>
</evidence>
<feature type="compositionally biased region" description="Pro residues" evidence="8">
    <location>
        <begin position="189"/>
        <end position="199"/>
    </location>
</feature>
<keyword evidence="11" id="KW-1185">Reference proteome</keyword>
<dbReference type="PANTHER" id="PTHR14360">
    <property type="entry name" value="PROTEIN FMP32, MITOCHONDRIAL"/>
    <property type="match status" value="1"/>
</dbReference>
<evidence type="ECO:0000256" key="3">
    <source>
        <dbReference type="ARBA" id="ARBA00022692"/>
    </source>
</evidence>
<dbReference type="Pfam" id="PF07798">
    <property type="entry name" value="CCDC90-like"/>
    <property type="match status" value="1"/>
</dbReference>
<evidence type="ECO:0000256" key="6">
    <source>
        <dbReference type="ARBA" id="ARBA00023128"/>
    </source>
</evidence>
<feature type="transmembrane region" description="Helical" evidence="9">
    <location>
        <begin position="361"/>
        <end position="379"/>
    </location>
</feature>
<evidence type="ECO:0000256" key="7">
    <source>
        <dbReference type="ARBA" id="ARBA00023136"/>
    </source>
</evidence>
<keyword evidence="4 9" id="KW-1133">Transmembrane helix</keyword>
<name>A0AA38S292_9PEZI</name>
<evidence type="ECO:0000256" key="8">
    <source>
        <dbReference type="SAM" id="MobiDB-lite"/>
    </source>
</evidence>
<proteinExistence type="predicted"/>
<comment type="subcellular location">
    <subcellularLocation>
        <location evidence="2">Membrane</location>
    </subcellularLocation>
    <subcellularLocation>
        <location evidence="1">Mitochondrion</location>
    </subcellularLocation>
</comment>
<feature type="region of interest" description="Disordered" evidence="8">
    <location>
        <begin position="388"/>
        <end position="425"/>
    </location>
</feature>
<evidence type="ECO:0000256" key="5">
    <source>
        <dbReference type="ARBA" id="ARBA00023054"/>
    </source>
</evidence>
<sequence length="425" mass="45886">MSTARLTFLYPHLFRTARLGESAAAAACRRAPCRRTSTATTSASRPPQHAAPFGTAPQPQQGNRFPKRAGMAVEPKPLGDVQQAPALETPATSEAQQAAADAEERESSPEQKKEAAAKLDPAADARKETLSSPGASSSSSPDASAAEQQNTTGTPPGAPPPADGAKKKGASGPMDAILYLEPPSHSPDSRPPPHLTPPPYVHHFDSYSLVKQLSAGGYTTEQAITAMKAVRAILAQNLDVAQDSLVSKADVENETYLFRAACSELSTEVKNSRRVADEQLRQQRTLLQHEVDILAQSLNQELLTLNDTVKGMFNDRKIAVREEQKAAESAIQQLNYRISVNLTSDSRSEIEALRWVLVRRAVLGIIFMAVITLSTLRYASYLAHERQREAEKQAKEAREAEALRKSDGKQDHSSGPDAAEILAAN</sequence>
<comment type="caution">
    <text evidence="10">The sequence shown here is derived from an EMBL/GenBank/DDBJ whole genome shotgun (WGS) entry which is preliminary data.</text>
</comment>
<dbReference type="Proteomes" id="UP001174694">
    <property type="component" value="Unassembled WGS sequence"/>
</dbReference>
<keyword evidence="6" id="KW-0496">Mitochondrion</keyword>
<keyword evidence="7 9" id="KW-0472">Membrane</keyword>
<evidence type="ECO:0000313" key="10">
    <source>
        <dbReference type="EMBL" id="KAJ9154769.1"/>
    </source>
</evidence>
<dbReference type="AlphaFoldDB" id="A0AA38S292"/>
<feature type="compositionally biased region" description="Basic and acidic residues" evidence="8">
    <location>
        <begin position="388"/>
        <end position="414"/>
    </location>
</feature>
<dbReference type="PANTHER" id="PTHR14360:SF12">
    <property type="entry name" value="MOZ PROTEIN REPRESENTS A CHROMATIN-ASSOCIATED ACETYLTRANSFERASE"/>
    <property type="match status" value="1"/>
</dbReference>
<evidence type="ECO:0000256" key="1">
    <source>
        <dbReference type="ARBA" id="ARBA00004173"/>
    </source>
</evidence>
<dbReference type="GO" id="GO:0005739">
    <property type="term" value="C:mitochondrion"/>
    <property type="evidence" value="ECO:0007669"/>
    <property type="project" value="UniProtKB-SubCell"/>
</dbReference>